<dbReference type="AlphaFoldDB" id="A0AAD9R3R2"/>
<feature type="transmembrane region" description="Helical" evidence="2">
    <location>
        <begin position="491"/>
        <end position="509"/>
    </location>
</feature>
<keyword evidence="2" id="KW-0812">Transmembrane</keyword>
<dbReference type="EMBL" id="JARQWQ010000004">
    <property type="protein sequence ID" value="KAK2572275.1"/>
    <property type="molecule type" value="Genomic_DNA"/>
</dbReference>
<dbReference type="Proteomes" id="UP001249851">
    <property type="component" value="Unassembled WGS sequence"/>
</dbReference>
<accession>A0AAD9R3R2</accession>
<comment type="caution">
    <text evidence="3">The sequence shown here is derived from an EMBL/GenBank/DDBJ whole genome shotgun (WGS) entry which is preliminary data.</text>
</comment>
<evidence type="ECO:0000313" key="4">
    <source>
        <dbReference type="Proteomes" id="UP001249851"/>
    </source>
</evidence>
<organism evidence="3 4">
    <name type="scientific">Acropora cervicornis</name>
    <name type="common">Staghorn coral</name>
    <dbReference type="NCBI Taxonomy" id="6130"/>
    <lineage>
        <taxon>Eukaryota</taxon>
        <taxon>Metazoa</taxon>
        <taxon>Cnidaria</taxon>
        <taxon>Anthozoa</taxon>
        <taxon>Hexacorallia</taxon>
        <taxon>Scleractinia</taxon>
        <taxon>Astrocoeniina</taxon>
        <taxon>Acroporidae</taxon>
        <taxon>Acropora</taxon>
    </lineage>
</organism>
<sequence>MRNSSAPHGSCQTQLPSSSESQAIVSEFIESLQDDHDFSCEPVSQPPPGCYTPPDSVASQTDSPHGMQVEPAVIDYSRNNTNFDCSPIIASNPGPLPPPLSGLQNGTASTGSATELPQSTALGAAVSSVQPTGSLGNAMTGQHRPQVTSSRCSRAVIEIVNPREEYDKIQRKHGHRGKYSEQRITNGMVEMRIRAHMQLSVIEVYVQRDHRAEEKLTKKDPSLYIVGPTKFENPMIKEVLSDVPTYTVKFDLDSLYKTPDNKEIYRLERTKGTEYNRFWIRVRLVFIDGTYVHHDPYEFVLKSAKTIKYAHHTTRFMCQYLEAEFSRIKTLEVEQILTRNHDIAYFIKRKDPDGIPFDEGDVVGFFANDKGEAVIDLLTSENARQARLAGVISRSAYLKAHTGRCQSETRGMFRQTLLGYAMGETSGPGVSKVNCIVSLVLSMNSEERLRELTQVFRGINEVRESMEVHIDYVGHRITRMQEGWRGMWKKLLGIFIFLSIVSVICGLMLPPNSPYIKALCRAESIRGHSLEFEYNPPQSDVRIDSEAFPVKGLEFCWVKLKRKLKLKFDGMGKEYRYFLNKQRCETGAIRAVAAWLDPGPTYVPMTVFATNCNCSKIWYHSKINENWTDFTPSTTHPRCKPTKSGKYCHD</sequence>
<keyword evidence="2" id="KW-1133">Transmembrane helix</keyword>
<gene>
    <name evidence="3" type="ORF">P5673_002494</name>
</gene>
<protein>
    <submittedName>
        <fullName evidence="3">Uncharacterized protein</fullName>
    </submittedName>
</protein>
<evidence type="ECO:0000256" key="1">
    <source>
        <dbReference type="SAM" id="MobiDB-lite"/>
    </source>
</evidence>
<keyword evidence="2" id="KW-0472">Membrane</keyword>
<feature type="region of interest" description="Disordered" evidence="1">
    <location>
        <begin position="37"/>
        <end position="65"/>
    </location>
</feature>
<feature type="region of interest" description="Disordered" evidence="1">
    <location>
        <begin position="90"/>
        <end position="113"/>
    </location>
</feature>
<reference evidence="3" key="2">
    <citation type="journal article" date="2023" name="Science">
        <title>Genomic signatures of disease resistance in endangered staghorn corals.</title>
        <authorList>
            <person name="Vollmer S.V."/>
            <person name="Selwyn J.D."/>
            <person name="Despard B.A."/>
            <person name="Roesel C.L."/>
        </authorList>
    </citation>
    <scope>NUCLEOTIDE SEQUENCE</scope>
    <source>
        <strain evidence="3">K2</strain>
    </source>
</reference>
<reference evidence="3" key="1">
    <citation type="journal article" date="2023" name="G3 (Bethesda)">
        <title>Whole genome assembly and annotation of the endangered Caribbean coral Acropora cervicornis.</title>
        <authorList>
            <person name="Selwyn J.D."/>
            <person name="Vollmer S.V."/>
        </authorList>
    </citation>
    <scope>NUCLEOTIDE SEQUENCE</scope>
    <source>
        <strain evidence="3">K2</strain>
    </source>
</reference>
<feature type="region of interest" description="Disordered" evidence="1">
    <location>
        <begin position="1"/>
        <end position="22"/>
    </location>
</feature>
<name>A0AAD9R3R2_ACRCE</name>
<proteinExistence type="predicted"/>
<evidence type="ECO:0000256" key="2">
    <source>
        <dbReference type="SAM" id="Phobius"/>
    </source>
</evidence>
<keyword evidence="4" id="KW-1185">Reference proteome</keyword>
<evidence type="ECO:0000313" key="3">
    <source>
        <dbReference type="EMBL" id="KAK2572275.1"/>
    </source>
</evidence>